<gene>
    <name evidence="2" type="ORF">BcabD6B2_24960</name>
</gene>
<dbReference type="EMBL" id="BPLF01000002">
    <property type="protein sequence ID" value="GIX63061.1"/>
    <property type="molecule type" value="Genomic_DNA"/>
</dbReference>
<reference evidence="2 3" key="1">
    <citation type="submission" date="2021-06" db="EMBL/GenBank/DDBJ databases">
        <title>Genome sequence of Babesia caballi.</title>
        <authorList>
            <person name="Yamagishi J."/>
            <person name="Kidaka T."/>
            <person name="Ochi A."/>
        </authorList>
    </citation>
    <scope>NUCLEOTIDE SEQUENCE [LARGE SCALE GENOMIC DNA]</scope>
    <source>
        <strain evidence="2">USDA-D6B2</strain>
    </source>
</reference>
<feature type="region of interest" description="Disordered" evidence="1">
    <location>
        <begin position="109"/>
        <end position="133"/>
    </location>
</feature>
<dbReference type="AlphaFoldDB" id="A0AAV4LSC6"/>
<evidence type="ECO:0000313" key="2">
    <source>
        <dbReference type="EMBL" id="GIX63061.1"/>
    </source>
</evidence>
<dbReference type="Proteomes" id="UP001497744">
    <property type="component" value="Unassembled WGS sequence"/>
</dbReference>
<proteinExistence type="predicted"/>
<comment type="caution">
    <text evidence="2">The sequence shown here is derived from an EMBL/GenBank/DDBJ whole genome shotgun (WGS) entry which is preliminary data.</text>
</comment>
<accession>A0AAV4LSC6</accession>
<evidence type="ECO:0000256" key="1">
    <source>
        <dbReference type="SAM" id="MobiDB-lite"/>
    </source>
</evidence>
<organism evidence="2 3">
    <name type="scientific">Babesia caballi</name>
    <dbReference type="NCBI Taxonomy" id="5871"/>
    <lineage>
        <taxon>Eukaryota</taxon>
        <taxon>Sar</taxon>
        <taxon>Alveolata</taxon>
        <taxon>Apicomplexa</taxon>
        <taxon>Aconoidasida</taxon>
        <taxon>Piroplasmida</taxon>
        <taxon>Babesiidae</taxon>
        <taxon>Babesia</taxon>
    </lineage>
</organism>
<keyword evidence="3" id="KW-1185">Reference proteome</keyword>
<sequence length="133" mass="15006">MLAKTHLETVDVVVGETGHSALDGGAEYVFIHADVEFVIRQELLQVERVDETRNQLGVLLLFAAFIRLSHQFVVVLVVLDERLKGGSENGCLVRLLCFDDVYHSVTRVGGRRQRAERHHKRPKPSHRVQRGSA</sequence>
<evidence type="ECO:0000313" key="3">
    <source>
        <dbReference type="Proteomes" id="UP001497744"/>
    </source>
</evidence>
<name>A0AAV4LSC6_BABCB</name>
<protein>
    <submittedName>
        <fullName evidence="2">Uncharacterized protein</fullName>
    </submittedName>
</protein>
<dbReference type="GeneID" id="94194542"/>
<dbReference type="RefSeq" id="XP_067715130.1">
    <property type="nucleotide sequence ID" value="XM_067859029.1"/>
</dbReference>